<dbReference type="GO" id="GO:0003924">
    <property type="term" value="F:GTPase activity"/>
    <property type="evidence" value="ECO:0007669"/>
    <property type="project" value="InterPro"/>
</dbReference>
<evidence type="ECO:0008006" key="7">
    <source>
        <dbReference type="Google" id="ProtNLM"/>
    </source>
</evidence>
<dbReference type="Pfam" id="PF00071">
    <property type="entry name" value="Ras"/>
    <property type="match status" value="1"/>
</dbReference>
<organism evidence="5 6">
    <name type="scientific">Macrostomum lignano</name>
    <dbReference type="NCBI Taxonomy" id="282301"/>
    <lineage>
        <taxon>Eukaryota</taxon>
        <taxon>Metazoa</taxon>
        <taxon>Spiralia</taxon>
        <taxon>Lophotrochozoa</taxon>
        <taxon>Platyhelminthes</taxon>
        <taxon>Rhabditophora</taxon>
        <taxon>Macrostomorpha</taxon>
        <taxon>Macrostomida</taxon>
        <taxon>Macrostomidae</taxon>
        <taxon>Macrostomum</taxon>
    </lineage>
</organism>
<dbReference type="PROSITE" id="PS51421">
    <property type="entry name" value="RAS"/>
    <property type="match status" value="1"/>
</dbReference>
<dbReference type="InterPro" id="IPR001806">
    <property type="entry name" value="Small_GTPase"/>
</dbReference>
<name>A0A267GGQ6_9PLAT</name>
<dbReference type="Proteomes" id="UP000215902">
    <property type="component" value="Unassembled WGS sequence"/>
</dbReference>
<protein>
    <recommendedName>
        <fullName evidence="7">Ras-related protein Rab-10</fullName>
    </recommendedName>
</protein>
<evidence type="ECO:0000313" key="5">
    <source>
        <dbReference type="EMBL" id="PAA85245.1"/>
    </source>
</evidence>
<dbReference type="InterPro" id="IPR027417">
    <property type="entry name" value="P-loop_NTPase"/>
</dbReference>
<dbReference type="AlphaFoldDB" id="A0A267GGQ6"/>
<dbReference type="SMART" id="SM00173">
    <property type="entry name" value="RAS"/>
    <property type="match status" value="1"/>
</dbReference>
<reference evidence="5 6" key="1">
    <citation type="submission" date="2017-06" db="EMBL/GenBank/DDBJ databases">
        <title>A platform for efficient transgenesis in Macrostomum lignano, a flatworm model organism for stem cell research.</title>
        <authorList>
            <person name="Berezikov E."/>
        </authorList>
    </citation>
    <scope>NUCLEOTIDE SEQUENCE [LARGE SCALE GENOMIC DNA]</scope>
    <source>
        <strain evidence="5">DV1</strain>
        <tissue evidence="5">Whole organism</tissue>
    </source>
</reference>
<dbReference type="SMART" id="SM00175">
    <property type="entry name" value="RAB"/>
    <property type="match status" value="1"/>
</dbReference>
<dbReference type="EMBL" id="NIVC01000340">
    <property type="protein sequence ID" value="PAA85245.1"/>
    <property type="molecule type" value="Genomic_DNA"/>
</dbReference>
<dbReference type="PANTHER" id="PTHR47977">
    <property type="entry name" value="RAS-RELATED PROTEIN RAB"/>
    <property type="match status" value="1"/>
</dbReference>
<evidence type="ECO:0000256" key="2">
    <source>
        <dbReference type="ARBA" id="ARBA00023134"/>
    </source>
</evidence>
<dbReference type="EMBL" id="NIVC01000517">
    <property type="protein sequence ID" value="PAA81660.1"/>
    <property type="molecule type" value="Genomic_DNA"/>
</dbReference>
<evidence type="ECO:0000313" key="6">
    <source>
        <dbReference type="Proteomes" id="UP000215902"/>
    </source>
</evidence>
<dbReference type="GO" id="GO:0005525">
    <property type="term" value="F:GTP binding"/>
    <property type="evidence" value="ECO:0007669"/>
    <property type="project" value="UniProtKB-KW"/>
</dbReference>
<proteinExistence type="predicted"/>
<dbReference type="STRING" id="282301.A0A267GGQ6"/>
<gene>
    <name evidence="5" type="ORF">BOX15_Mlig005781g1</name>
    <name evidence="4" type="ORF">BOX15_Mlig005781g2</name>
</gene>
<dbReference type="InterPro" id="IPR005225">
    <property type="entry name" value="Small_GTP-bd"/>
</dbReference>
<dbReference type="SMART" id="SM00176">
    <property type="entry name" value="RAN"/>
    <property type="match status" value="1"/>
</dbReference>
<dbReference type="PRINTS" id="PR00449">
    <property type="entry name" value="RASTRNSFRMNG"/>
</dbReference>
<dbReference type="CDD" id="cd00154">
    <property type="entry name" value="Rab"/>
    <property type="match status" value="1"/>
</dbReference>
<accession>A0A267GGQ6</accession>
<dbReference type="OrthoDB" id="6232500at2759"/>
<evidence type="ECO:0000256" key="1">
    <source>
        <dbReference type="ARBA" id="ARBA00022741"/>
    </source>
</evidence>
<evidence type="ECO:0000256" key="3">
    <source>
        <dbReference type="ARBA" id="ARBA00023288"/>
    </source>
</evidence>
<dbReference type="InterPro" id="IPR050227">
    <property type="entry name" value="Rab"/>
</dbReference>
<comment type="caution">
    <text evidence="5">The sequence shown here is derived from an EMBL/GenBank/DDBJ whole genome shotgun (WGS) entry which is preliminary data.</text>
</comment>
<evidence type="ECO:0000313" key="4">
    <source>
        <dbReference type="EMBL" id="PAA81660.1"/>
    </source>
</evidence>
<keyword evidence="6" id="KW-1185">Reference proteome</keyword>
<keyword evidence="3" id="KW-0449">Lipoprotein</keyword>
<dbReference type="NCBIfam" id="TIGR00231">
    <property type="entry name" value="small_GTP"/>
    <property type="match status" value="1"/>
</dbReference>
<sequence>MAKAVQAPHGRFKIVLLGESSVGKTCLLRTLIGEEFSSHVMSTIGIDFKRKKFTIGDKVIELEIWDTAGQEKFRTITSFHYRNARGIVLLYDITNRKSFDRMKTYWLKSISEKADSDVIPVFMVGNKLDLESQRQVPREDGVDAKERYGSYGFFETSSKTGENVQDLFTEVASVMVSMWKNLLTREPDDARHHPSAGRRDSIKLGHTDAAAIADKKAGCCGGGS</sequence>
<dbReference type="PROSITE" id="PS51420">
    <property type="entry name" value="RHO"/>
    <property type="match status" value="1"/>
</dbReference>
<dbReference type="Gene3D" id="3.40.50.300">
    <property type="entry name" value="P-loop containing nucleotide triphosphate hydrolases"/>
    <property type="match status" value="1"/>
</dbReference>
<keyword evidence="1" id="KW-0547">Nucleotide-binding</keyword>
<keyword evidence="2" id="KW-0342">GTP-binding</keyword>
<dbReference type="SUPFAM" id="SSF52540">
    <property type="entry name" value="P-loop containing nucleoside triphosphate hydrolases"/>
    <property type="match status" value="1"/>
</dbReference>
<dbReference type="FunFam" id="3.40.50.300:FF:001129">
    <property type="entry name" value="ras-related protein Rab-44 isoform X2"/>
    <property type="match status" value="1"/>
</dbReference>
<dbReference type="PROSITE" id="PS51419">
    <property type="entry name" value="RAB"/>
    <property type="match status" value="1"/>
</dbReference>
<dbReference type="SMART" id="SM00174">
    <property type="entry name" value="RHO"/>
    <property type="match status" value="1"/>
</dbReference>